<organism evidence="3 4">
    <name type="scientific">Thalassoglobus polymorphus</name>
    <dbReference type="NCBI Taxonomy" id="2527994"/>
    <lineage>
        <taxon>Bacteria</taxon>
        <taxon>Pseudomonadati</taxon>
        <taxon>Planctomycetota</taxon>
        <taxon>Planctomycetia</taxon>
        <taxon>Planctomycetales</taxon>
        <taxon>Planctomycetaceae</taxon>
        <taxon>Thalassoglobus</taxon>
    </lineage>
</organism>
<evidence type="ECO:0000313" key="4">
    <source>
        <dbReference type="Proteomes" id="UP000315724"/>
    </source>
</evidence>
<dbReference type="Proteomes" id="UP000315724">
    <property type="component" value="Chromosome"/>
</dbReference>
<dbReference type="KEGG" id="tpol:Mal48_12570"/>
<dbReference type="Gene3D" id="2.60.120.560">
    <property type="entry name" value="Exo-inulinase, domain 1"/>
    <property type="match status" value="1"/>
</dbReference>
<sequence length="253" mass="28535" precursor="true">MNLFCLNHPLRKSAKMKLFFSLAGVALFFLPASLFAVDAHGEVILEDHFERTETDDQLEQVGNGWGTNSKSRAKGVKQVDLVDGAMHITRADVADHGVSVTHEVAFKDATIELRFKLGKNDDLGINIADMKEKSVHAGHICMTRIRPNRVEIVDLKTGRMDLKNRERRLANQLSEDEKRDINKKSKYFKVDLKANQWHQLKVSIQGDVMSVTIDEKFVGKFQSNGIGHLTKSRLRLAVGKSAWVDDVKVTRLN</sequence>
<evidence type="ECO:0000259" key="2">
    <source>
        <dbReference type="Pfam" id="PF06439"/>
    </source>
</evidence>
<dbReference type="Pfam" id="PF06439">
    <property type="entry name" value="3keto-disac_hyd"/>
    <property type="match status" value="1"/>
</dbReference>
<dbReference type="InterPro" id="IPR010496">
    <property type="entry name" value="AL/BT2_dom"/>
</dbReference>
<dbReference type="AlphaFoldDB" id="A0A517QKH6"/>
<gene>
    <name evidence="3" type="ORF">Mal48_12570</name>
</gene>
<accession>A0A517QKH6</accession>
<keyword evidence="1" id="KW-0732">Signal</keyword>
<protein>
    <recommendedName>
        <fullName evidence="2">3-keto-alpha-glucoside-1,2-lyase/3-keto-2-hydroxy-glucal hydratase domain-containing protein</fullName>
    </recommendedName>
</protein>
<keyword evidence="4" id="KW-1185">Reference proteome</keyword>
<dbReference type="GO" id="GO:0016787">
    <property type="term" value="F:hydrolase activity"/>
    <property type="evidence" value="ECO:0007669"/>
    <property type="project" value="InterPro"/>
</dbReference>
<feature type="chain" id="PRO_5021784624" description="3-keto-alpha-glucoside-1,2-lyase/3-keto-2-hydroxy-glucal hydratase domain-containing protein" evidence="1">
    <location>
        <begin position="37"/>
        <end position="253"/>
    </location>
</feature>
<reference evidence="3 4" key="1">
    <citation type="submission" date="2019-02" db="EMBL/GenBank/DDBJ databases">
        <title>Deep-cultivation of Planctomycetes and their phenomic and genomic characterization uncovers novel biology.</title>
        <authorList>
            <person name="Wiegand S."/>
            <person name="Jogler M."/>
            <person name="Boedeker C."/>
            <person name="Pinto D."/>
            <person name="Vollmers J."/>
            <person name="Rivas-Marin E."/>
            <person name="Kohn T."/>
            <person name="Peeters S.H."/>
            <person name="Heuer A."/>
            <person name="Rast P."/>
            <person name="Oberbeckmann S."/>
            <person name="Bunk B."/>
            <person name="Jeske O."/>
            <person name="Meyerdierks A."/>
            <person name="Storesund J.E."/>
            <person name="Kallscheuer N."/>
            <person name="Luecker S."/>
            <person name="Lage O.M."/>
            <person name="Pohl T."/>
            <person name="Merkel B.J."/>
            <person name="Hornburger P."/>
            <person name="Mueller R.-W."/>
            <person name="Bruemmer F."/>
            <person name="Labrenz M."/>
            <person name="Spormann A.M."/>
            <person name="Op den Camp H."/>
            <person name="Overmann J."/>
            <person name="Amann R."/>
            <person name="Jetten M.S.M."/>
            <person name="Mascher T."/>
            <person name="Medema M.H."/>
            <person name="Devos D.P."/>
            <person name="Kaster A.-K."/>
            <person name="Ovreas L."/>
            <person name="Rohde M."/>
            <person name="Galperin M.Y."/>
            <person name="Jogler C."/>
        </authorList>
    </citation>
    <scope>NUCLEOTIDE SEQUENCE [LARGE SCALE GENOMIC DNA]</scope>
    <source>
        <strain evidence="3 4">Mal48</strain>
    </source>
</reference>
<evidence type="ECO:0000256" key="1">
    <source>
        <dbReference type="SAM" id="SignalP"/>
    </source>
</evidence>
<name>A0A517QKH6_9PLAN</name>
<feature type="domain" description="3-keto-alpha-glucoside-1,2-lyase/3-keto-2-hydroxy-glucal hydratase" evidence="2">
    <location>
        <begin position="63"/>
        <end position="237"/>
    </location>
</feature>
<feature type="signal peptide" evidence="1">
    <location>
        <begin position="1"/>
        <end position="36"/>
    </location>
</feature>
<proteinExistence type="predicted"/>
<evidence type="ECO:0000313" key="3">
    <source>
        <dbReference type="EMBL" id="QDT32017.1"/>
    </source>
</evidence>
<dbReference type="EMBL" id="CP036267">
    <property type="protein sequence ID" value="QDT32017.1"/>
    <property type="molecule type" value="Genomic_DNA"/>
</dbReference>